<gene>
    <name evidence="1" type="ORF">LCGC14_2447050</name>
</gene>
<name>A0A0F9C4T2_9ZZZZ</name>
<dbReference type="EMBL" id="LAZR01037796">
    <property type="protein sequence ID" value="KKL21277.1"/>
    <property type="molecule type" value="Genomic_DNA"/>
</dbReference>
<comment type="caution">
    <text evidence="1">The sequence shown here is derived from an EMBL/GenBank/DDBJ whole genome shotgun (WGS) entry which is preliminary data.</text>
</comment>
<reference evidence="1" key="1">
    <citation type="journal article" date="2015" name="Nature">
        <title>Complex archaea that bridge the gap between prokaryotes and eukaryotes.</title>
        <authorList>
            <person name="Spang A."/>
            <person name="Saw J.H."/>
            <person name="Jorgensen S.L."/>
            <person name="Zaremba-Niedzwiedzka K."/>
            <person name="Martijn J."/>
            <person name="Lind A.E."/>
            <person name="van Eijk R."/>
            <person name="Schleper C."/>
            <person name="Guy L."/>
            <person name="Ettema T.J."/>
        </authorList>
    </citation>
    <scope>NUCLEOTIDE SEQUENCE</scope>
</reference>
<accession>A0A0F9C4T2</accession>
<evidence type="ECO:0000313" key="1">
    <source>
        <dbReference type="EMBL" id="KKL21277.1"/>
    </source>
</evidence>
<dbReference type="AlphaFoldDB" id="A0A0F9C4T2"/>
<organism evidence="1">
    <name type="scientific">marine sediment metagenome</name>
    <dbReference type="NCBI Taxonomy" id="412755"/>
    <lineage>
        <taxon>unclassified sequences</taxon>
        <taxon>metagenomes</taxon>
        <taxon>ecological metagenomes</taxon>
    </lineage>
</organism>
<proteinExistence type="predicted"/>
<sequence>MATLESSMSLKFDMEMFGDDAVAPVEHDRHNFHSELIRLIMKADGFYRARLFAAFPNTSKVFQAWEAQVAIPDLPYEKGHGEMVTDAVERGKSEILADISTGLVPAKVRDFSHLHDFVDANEYGGRCGRCRGPSSRPSTLGVYVPLDGRLAR</sequence>
<protein>
    <submittedName>
        <fullName evidence="1">Uncharacterized protein</fullName>
    </submittedName>
</protein>